<organism evidence="7 8">
    <name type="scientific">Enterocloster clostridioformis</name>
    <dbReference type="NCBI Taxonomy" id="1531"/>
    <lineage>
        <taxon>Bacteria</taxon>
        <taxon>Bacillati</taxon>
        <taxon>Bacillota</taxon>
        <taxon>Clostridia</taxon>
        <taxon>Lachnospirales</taxon>
        <taxon>Lachnospiraceae</taxon>
        <taxon>Enterocloster</taxon>
    </lineage>
</organism>
<reference evidence="7 8" key="1">
    <citation type="submission" date="2018-06" db="EMBL/GenBank/DDBJ databases">
        <authorList>
            <consortium name="Pathogen Informatics"/>
            <person name="Doyle S."/>
        </authorList>
    </citation>
    <scope>NUCLEOTIDE SEQUENCE [LARGE SCALE GENOMIC DNA]</scope>
    <source>
        <strain evidence="7 8">NCTC11224</strain>
    </source>
</reference>
<evidence type="ECO:0000259" key="6">
    <source>
        <dbReference type="Pfam" id="PF04932"/>
    </source>
</evidence>
<dbReference type="AlphaFoldDB" id="A0A2X2UJ35"/>
<dbReference type="PANTHER" id="PTHR37422:SF13">
    <property type="entry name" value="LIPOPOLYSACCHARIDE BIOSYNTHESIS PROTEIN PA4999-RELATED"/>
    <property type="match status" value="1"/>
</dbReference>
<dbReference type="InterPro" id="IPR051533">
    <property type="entry name" value="WaaL-like"/>
</dbReference>
<feature type="transmembrane region" description="Helical" evidence="5">
    <location>
        <begin position="288"/>
        <end position="311"/>
    </location>
</feature>
<feature type="transmembrane region" description="Helical" evidence="5">
    <location>
        <begin position="57"/>
        <end position="77"/>
    </location>
</feature>
<accession>A0A2X2UJ35</accession>
<dbReference type="GO" id="GO:0016020">
    <property type="term" value="C:membrane"/>
    <property type="evidence" value="ECO:0007669"/>
    <property type="project" value="UniProtKB-SubCell"/>
</dbReference>
<dbReference type="Proteomes" id="UP000251853">
    <property type="component" value="Unassembled WGS sequence"/>
</dbReference>
<evidence type="ECO:0000313" key="7">
    <source>
        <dbReference type="EMBL" id="SQB16546.1"/>
    </source>
</evidence>
<evidence type="ECO:0000256" key="4">
    <source>
        <dbReference type="ARBA" id="ARBA00023136"/>
    </source>
</evidence>
<evidence type="ECO:0000313" key="8">
    <source>
        <dbReference type="Proteomes" id="UP000251853"/>
    </source>
</evidence>
<dbReference type="Pfam" id="PF04932">
    <property type="entry name" value="Wzy_C"/>
    <property type="match status" value="1"/>
</dbReference>
<feature type="transmembrane region" description="Helical" evidence="5">
    <location>
        <begin position="167"/>
        <end position="189"/>
    </location>
</feature>
<dbReference type="EMBL" id="UAVW01000021">
    <property type="protein sequence ID" value="SQB16546.1"/>
    <property type="molecule type" value="Genomic_DNA"/>
</dbReference>
<keyword evidence="4 5" id="KW-0472">Membrane</keyword>
<keyword evidence="2 5" id="KW-0812">Transmembrane</keyword>
<comment type="subcellular location">
    <subcellularLocation>
        <location evidence="1">Membrane</location>
        <topology evidence="1">Multi-pass membrane protein</topology>
    </subcellularLocation>
</comment>
<evidence type="ECO:0000256" key="2">
    <source>
        <dbReference type="ARBA" id="ARBA00022692"/>
    </source>
</evidence>
<dbReference type="InterPro" id="IPR007016">
    <property type="entry name" value="O-antigen_ligase-rel_domated"/>
</dbReference>
<keyword evidence="3 5" id="KW-1133">Transmembrane helix</keyword>
<sequence>MLFIFSYILNPSYRIAILELESWNAIDSVFTFSSGIFAYLFFRSFDDDEQLLKSLKPCAYILLIWALFRINSSITSGGFSRVMQNGILSQNNYDMSTGYRLLFVSLVFGLEFLKRSGIKKVWYAILAAGSAVGMLIYGSRTAAVSWVLFWVLRMLFCTSKRHDPKKVITLIAIFVMSILVTNVTFLSMVSDVLAGFGLQSRMLNTLVQQEVTLDTGRFTIWNSCLEMIKSHPFVGCGIFADRATFGIYCHQFFLEILIDFGCIIGGLLIVALIWFCIKSVLTKDNSEWKLLIVLFLSLCIVRLALSSSFWMDTNYWAMLALIVNQKEYLKKQSKFLLCC</sequence>
<feature type="transmembrane region" description="Helical" evidence="5">
    <location>
        <begin position="252"/>
        <end position="276"/>
    </location>
</feature>
<dbReference type="RefSeq" id="WP_146774992.1">
    <property type="nucleotide sequence ID" value="NZ_UAVW01000021.1"/>
</dbReference>
<evidence type="ECO:0000256" key="5">
    <source>
        <dbReference type="SAM" id="Phobius"/>
    </source>
</evidence>
<proteinExistence type="predicted"/>
<protein>
    <submittedName>
        <fullName evidence="7">O-antigen polymerase</fullName>
    </submittedName>
</protein>
<gene>
    <name evidence="7" type="ORF">NCTC11224_05604</name>
</gene>
<evidence type="ECO:0000256" key="3">
    <source>
        <dbReference type="ARBA" id="ARBA00022989"/>
    </source>
</evidence>
<keyword evidence="8" id="KW-1185">Reference proteome</keyword>
<feature type="transmembrane region" description="Helical" evidence="5">
    <location>
        <begin position="97"/>
        <end position="113"/>
    </location>
</feature>
<evidence type="ECO:0000256" key="1">
    <source>
        <dbReference type="ARBA" id="ARBA00004141"/>
    </source>
</evidence>
<name>A0A2X2UJ35_9FIRM</name>
<dbReference type="PANTHER" id="PTHR37422">
    <property type="entry name" value="TEICHURONIC ACID BIOSYNTHESIS PROTEIN TUAE"/>
    <property type="match status" value="1"/>
</dbReference>
<feature type="domain" description="O-antigen ligase-related" evidence="6">
    <location>
        <begin position="127"/>
        <end position="268"/>
    </location>
</feature>
<feature type="transmembrane region" description="Helical" evidence="5">
    <location>
        <begin position="24"/>
        <end position="45"/>
    </location>
</feature>